<reference evidence="3" key="1">
    <citation type="journal article" date="2019" name="Int. J. Syst. Evol. Microbiol.">
        <title>The Global Catalogue of Microorganisms (GCM) 10K type strain sequencing project: providing services to taxonomists for standard genome sequencing and annotation.</title>
        <authorList>
            <consortium name="The Broad Institute Genomics Platform"/>
            <consortium name="The Broad Institute Genome Sequencing Center for Infectious Disease"/>
            <person name="Wu L."/>
            <person name="Ma J."/>
        </authorList>
    </citation>
    <scope>NUCLEOTIDE SEQUENCE [LARGE SCALE GENOMIC DNA]</scope>
    <source>
        <strain evidence="3">NBRC 102146</strain>
    </source>
</reference>
<comment type="caution">
    <text evidence="2">The sequence shown here is derived from an EMBL/GenBank/DDBJ whole genome shotgun (WGS) entry which is preliminary data.</text>
</comment>
<dbReference type="InterPro" id="IPR000182">
    <property type="entry name" value="GNAT_dom"/>
</dbReference>
<proteinExistence type="predicted"/>
<dbReference type="PANTHER" id="PTHR43072:SF8">
    <property type="entry name" value="ACYLTRANSFERASE FABY-RELATED"/>
    <property type="match status" value="1"/>
</dbReference>
<dbReference type="Proteomes" id="UP001156703">
    <property type="component" value="Unassembled WGS sequence"/>
</dbReference>
<dbReference type="RefSeq" id="WP_029941166.1">
    <property type="nucleotide sequence ID" value="NZ_BSOO01000009.1"/>
</dbReference>
<dbReference type="PROSITE" id="PS51186">
    <property type="entry name" value="GNAT"/>
    <property type="match status" value="1"/>
</dbReference>
<dbReference type="EMBL" id="BSOO01000009">
    <property type="protein sequence ID" value="GLR47445.1"/>
    <property type="molecule type" value="Genomic_DNA"/>
</dbReference>
<organism evidence="2 3">
    <name type="scientific">Sphingomonas astaxanthinifaciens DSM 22298</name>
    <dbReference type="NCBI Taxonomy" id="1123267"/>
    <lineage>
        <taxon>Bacteria</taxon>
        <taxon>Pseudomonadati</taxon>
        <taxon>Pseudomonadota</taxon>
        <taxon>Alphaproteobacteria</taxon>
        <taxon>Sphingomonadales</taxon>
        <taxon>Sphingomonadaceae</taxon>
        <taxon>Sphingomonas</taxon>
    </lineage>
</organism>
<dbReference type="SUPFAM" id="SSF55729">
    <property type="entry name" value="Acyl-CoA N-acyltransferases (Nat)"/>
    <property type="match status" value="1"/>
</dbReference>
<dbReference type="Gene3D" id="3.40.630.30">
    <property type="match status" value="1"/>
</dbReference>
<evidence type="ECO:0000313" key="2">
    <source>
        <dbReference type="EMBL" id="GLR47445.1"/>
    </source>
</evidence>
<evidence type="ECO:0000259" key="1">
    <source>
        <dbReference type="PROSITE" id="PS51186"/>
    </source>
</evidence>
<dbReference type="Pfam" id="PF00583">
    <property type="entry name" value="Acetyltransf_1"/>
    <property type="match status" value="1"/>
</dbReference>
<sequence length="172" mass="18180">MQPVIRPYRPGDATALAAIYAHHVAHGTASYETEPPGEAEMARRLATVVEAGWPALIAEIGGRVAGYAYATQYRPRPAYAYACEDSIYVDQALVGRGVGKALLAALIEACAALGFRQMVAVVGGAEPASIALHEALGFREVGRLPGLGWKHGRWLDSVYLQRPLGVGTGSPP</sequence>
<keyword evidence="3" id="KW-1185">Reference proteome</keyword>
<protein>
    <submittedName>
        <fullName evidence="2">N-acetyltransferase</fullName>
    </submittedName>
</protein>
<gene>
    <name evidence="2" type="ORF">GCM10007925_11570</name>
</gene>
<evidence type="ECO:0000313" key="3">
    <source>
        <dbReference type="Proteomes" id="UP001156703"/>
    </source>
</evidence>
<dbReference type="CDD" id="cd04301">
    <property type="entry name" value="NAT_SF"/>
    <property type="match status" value="1"/>
</dbReference>
<dbReference type="InterPro" id="IPR016181">
    <property type="entry name" value="Acyl_CoA_acyltransferase"/>
</dbReference>
<name>A0ABQ5Z600_9SPHN</name>
<dbReference type="PANTHER" id="PTHR43072">
    <property type="entry name" value="N-ACETYLTRANSFERASE"/>
    <property type="match status" value="1"/>
</dbReference>
<feature type="domain" description="N-acetyltransferase" evidence="1">
    <location>
        <begin position="3"/>
        <end position="165"/>
    </location>
</feature>
<accession>A0ABQ5Z600</accession>